<gene>
    <name evidence="3" type="ORF">CEN46_21895</name>
</gene>
<dbReference type="PANTHER" id="PTHR35579">
    <property type="entry name" value="CRISPR SYSTEM CMS ENDORIBONUCLEASE CSM3"/>
    <property type="match status" value="1"/>
</dbReference>
<dbReference type="EMBL" id="NMQE01000727">
    <property type="protein sequence ID" value="PMB18129.1"/>
    <property type="molecule type" value="Genomic_DNA"/>
</dbReference>
<proteinExistence type="predicted"/>
<evidence type="ECO:0000256" key="1">
    <source>
        <dbReference type="ARBA" id="ARBA00023118"/>
    </source>
</evidence>
<comment type="caution">
    <text evidence="3">The sequence shown here is derived from an EMBL/GenBank/DDBJ whole genome shotgun (WGS) entry which is preliminary data.</text>
</comment>
<keyword evidence="1" id="KW-0051">Antiviral defense</keyword>
<dbReference type="Proteomes" id="UP000235081">
    <property type="component" value="Unassembled WGS sequence"/>
</dbReference>
<dbReference type="RefSeq" id="WP_102183159.1">
    <property type="nucleotide sequence ID" value="NZ_NMQE01000727.1"/>
</dbReference>
<dbReference type="Pfam" id="PF03787">
    <property type="entry name" value="RAMPs"/>
    <property type="match status" value="1"/>
</dbReference>
<feature type="domain" description="CRISPR type III-associated protein" evidence="2">
    <location>
        <begin position="18"/>
        <end position="220"/>
    </location>
</feature>
<protein>
    <submittedName>
        <fullName evidence="3">CRISPR-associated protein</fullName>
    </submittedName>
</protein>
<dbReference type="InterPro" id="IPR005537">
    <property type="entry name" value="RAMP_III_fam"/>
</dbReference>
<reference evidence="3 4" key="1">
    <citation type="submission" date="2017-07" db="EMBL/GenBank/DDBJ databases">
        <title>Genomes of Fischerella (Mastigocladus) sp. strains.</title>
        <authorList>
            <person name="Miller S.R."/>
        </authorList>
    </citation>
    <scope>NUCLEOTIDE SEQUENCE [LARGE SCALE GENOMIC DNA]</scope>
    <source>
        <strain evidence="3 4">CCMEE 5318</strain>
    </source>
</reference>
<dbReference type="InterPro" id="IPR052216">
    <property type="entry name" value="CRISPR_Csm3_endoribonuclease"/>
</dbReference>
<evidence type="ECO:0000313" key="3">
    <source>
        <dbReference type="EMBL" id="PMB18129.1"/>
    </source>
</evidence>
<dbReference type="GO" id="GO:0051607">
    <property type="term" value="P:defense response to virus"/>
    <property type="evidence" value="ECO:0007669"/>
    <property type="project" value="UniProtKB-KW"/>
</dbReference>
<dbReference type="PANTHER" id="PTHR35579:SF3">
    <property type="entry name" value="CRISPR SYSTEM CMS ENDORIBONUCLEASE CSM3"/>
    <property type="match status" value="1"/>
</dbReference>
<sequence length="325" mass="36447">MHKRLVNHCTIDFSIIPVGPILIKSGKEGADPTKPNMEFVETYHAGGRSVYLPGSSLKGAIRAHAERIVRTVGSDKRPTLDPESDKFTLWADDPLKNENYEYYKKLPSAEIYKQSSFTDQIFGNTSIASRFRIQDAYPTTSIPLKIEERNGVAIDRVFGSAVRGALFNYEVCTSGDFRTKIHLKNFSLAQLGLIGLVLRDLDDGWFGIGFAKSRGMGTVKLQYHSAVVQYPGCELRGDQIYAIGKELNWPNTFLLGAGEFLPGKDENHYKFPVDDKQDTIITAENMSYGFGVQLTWKGEDERGVPDLFERAVRQWRELLPKGVNA</sequence>
<organism evidence="3 4">
    <name type="scientific">Fischerella thermalis CCMEE 5318</name>
    <dbReference type="NCBI Taxonomy" id="2019666"/>
    <lineage>
        <taxon>Bacteria</taxon>
        <taxon>Bacillati</taxon>
        <taxon>Cyanobacteriota</taxon>
        <taxon>Cyanophyceae</taxon>
        <taxon>Nostocales</taxon>
        <taxon>Hapalosiphonaceae</taxon>
        <taxon>Fischerella</taxon>
    </lineage>
</organism>
<name>A0A2N6L7X4_9CYAN</name>
<dbReference type="AlphaFoldDB" id="A0A2N6L7X4"/>
<accession>A0A2N6L7X4</accession>
<evidence type="ECO:0000313" key="4">
    <source>
        <dbReference type="Proteomes" id="UP000235081"/>
    </source>
</evidence>
<evidence type="ECO:0000259" key="2">
    <source>
        <dbReference type="Pfam" id="PF03787"/>
    </source>
</evidence>